<dbReference type="GO" id="GO:0005829">
    <property type="term" value="C:cytosol"/>
    <property type="evidence" value="ECO:0007669"/>
    <property type="project" value="TreeGrafter"/>
</dbReference>
<dbReference type="Gene3D" id="3.40.50.2000">
    <property type="entry name" value="Glycogen Phosphorylase B"/>
    <property type="match status" value="2"/>
</dbReference>
<comment type="catalytic activity">
    <reaction evidence="5">
        <text>L-alpha-D-Hep-(1-&gt;3)-4-O-phospho-L-alpha-D-Hep-(1-&gt;5)-[alpha-Kdo-(2-&gt;4)]-alpha-Kdo-(2-&gt;6)-lipid A (E. coli) + ADP-L-glycero-beta-D-manno-heptose = L-alpha-D-Hep-(1-&gt;7)-L-alpha-D-Hep-(1-&gt;3)-4-O-phospho-L-alpha-D-Hep-(1-&gt;5)-[alpha-Kdo-(2-&gt;4)]-alpha-Kdo-(2-&gt;6)-lipid A (E. coli) + ADP + H(+)</text>
        <dbReference type="Rhea" id="RHEA:74099"/>
        <dbReference type="ChEBI" id="CHEBI:15378"/>
        <dbReference type="ChEBI" id="CHEBI:61506"/>
        <dbReference type="ChEBI" id="CHEBI:193075"/>
        <dbReference type="ChEBI" id="CHEBI:193076"/>
        <dbReference type="ChEBI" id="CHEBI:456216"/>
        <dbReference type="EC" id="2.4.99.25"/>
    </reaction>
</comment>
<organism evidence="10 11">
    <name type="scientific">Trabulsiella odontotermitis</name>
    <dbReference type="NCBI Taxonomy" id="379893"/>
    <lineage>
        <taxon>Bacteria</taxon>
        <taxon>Pseudomonadati</taxon>
        <taxon>Pseudomonadota</taxon>
        <taxon>Gammaproteobacteria</taxon>
        <taxon>Enterobacterales</taxon>
        <taxon>Enterobacteriaceae</taxon>
        <taxon>Trabulsiella</taxon>
    </lineage>
</organism>
<dbReference type="STRING" id="379893.GCA_001297775_00240"/>
<dbReference type="GO" id="GO:0008713">
    <property type="term" value="F:ADP-heptose-lipopolysaccharide heptosyltransferase activity"/>
    <property type="evidence" value="ECO:0007669"/>
    <property type="project" value="TreeGrafter"/>
</dbReference>
<keyword evidence="3" id="KW-0448">Lipopolysaccharide biosynthesis</keyword>
<evidence type="ECO:0000313" key="10">
    <source>
        <dbReference type="EMBL" id="KNC95142.1"/>
    </source>
</evidence>
<comment type="similarity">
    <text evidence="4">Belongs to the glycosyltransferase 9 family.</text>
</comment>
<keyword evidence="2 10" id="KW-0808">Transferase</keyword>
<dbReference type="EC" id="2.4.99.25" evidence="7"/>
<dbReference type="PANTHER" id="PTHR30160">
    <property type="entry name" value="TETRAACYLDISACCHARIDE 4'-KINASE-RELATED"/>
    <property type="match status" value="1"/>
</dbReference>
<dbReference type="FunFam" id="3.40.50.2000:FF:000191">
    <property type="entry name" value="Lipopolysaccharide core heptosyltransferase RfaQ"/>
    <property type="match status" value="1"/>
</dbReference>
<name>A0A0L0H1U1_9ENTR</name>
<keyword evidence="11" id="KW-1185">Reference proteome</keyword>
<sequence length="356" mass="40222">MMMNKPLNTPELRILLIKLRHHGDMLLTTPVINSLRQHWPNARIDVLLYEETRDMLAAHPDIHHIYGIDRKWKQLGTRGHLAKEWELLKTLRAQHYDLVVNLADQWRSAIITRFTGAPVRIGFAFNKRRSAFWRYCHTRLASVAQHATQHTVEQNLMILEPLHIPAQTNVSMCYSAEDWQGVEAKLAEKGVTGSYVVVQPTSRWFFKCWDENKMAQTITALQQDGHTIVLTAGPDKKELAMIDTILAACPTERVVSLAGQLSLRQLGAIIDHAALFIGVDSVPMHMAAALQTPCVALFGPSKLTFWRPWQVKGEVIWAGDFGPLPDPDAVDTRTQARYLDAIPVEPVLNAARRLLS</sequence>
<dbReference type="InterPro" id="IPR011916">
    <property type="entry name" value="LipoPS_heptosylTferase-III"/>
</dbReference>
<dbReference type="NCBIfam" id="TIGR02201">
    <property type="entry name" value="heptsyl_trn_III"/>
    <property type="match status" value="1"/>
</dbReference>
<dbReference type="SUPFAM" id="SSF53756">
    <property type="entry name" value="UDP-Glycosyltransferase/glycogen phosphorylase"/>
    <property type="match status" value="1"/>
</dbReference>
<evidence type="ECO:0000256" key="3">
    <source>
        <dbReference type="ARBA" id="ARBA00022985"/>
    </source>
</evidence>
<dbReference type="AlphaFoldDB" id="A0A0L0H1U1"/>
<dbReference type="PANTHER" id="PTHR30160:SF1">
    <property type="entry name" value="LIPOPOLYSACCHARIDE 1,2-N-ACETYLGLUCOSAMINETRANSFERASE-RELATED"/>
    <property type="match status" value="1"/>
</dbReference>
<dbReference type="InterPro" id="IPR051199">
    <property type="entry name" value="LPS_LOS_Heptosyltrfase"/>
</dbReference>
<dbReference type="PATRIC" id="fig|379893.4.peg.1382"/>
<dbReference type="CDD" id="cd03789">
    <property type="entry name" value="GT9_LPS_heptosyltransferase"/>
    <property type="match status" value="1"/>
</dbReference>
<protein>
    <recommendedName>
        <fullName evidence="8">Lipopolysaccharide heptosyltransferase 3</fullName>
        <ecNumber evidence="7">2.4.99.25</ecNumber>
    </recommendedName>
    <alternativeName>
        <fullName evidence="9">ADP-heptose:lipopolysaccharide heptosyltransferase III</fullName>
    </alternativeName>
</protein>
<gene>
    <name evidence="10" type="ORF">GM31_06760</name>
</gene>
<comment type="caution">
    <text evidence="10">The sequence shown here is derived from an EMBL/GenBank/DDBJ whole genome shotgun (WGS) entry which is preliminary data.</text>
</comment>
<dbReference type="Pfam" id="PF01075">
    <property type="entry name" value="Glyco_transf_9"/>
    <property type="match status" value="1"/>
</dbReference>
<dbReference type="InterPro" id="IPR002201">
    <property type="entry name" value="Glyco_trans_9"/>
</dbReference>
<evidence type="ECO:0000256" key="5">
    <source>
        <dbReference type="ARBA" id="ARBA00051137"/>
    </source>
</evidence>
<evidence type="ECO:0000256" key="7">
    <source>
        <dbReference type="ARBA" id="ARBA00066496"/>
    </source>
</evidence>
<evidence type="ECO:0000256" key="2">
    <source>
        <dbReference type="ARBA" id="ARBA00022679"/>
    </source>
</evidence>
<dbReference type="OrthoDB" id="9781892at2"/>
<dbReference type="RefSeq" id="WP_049855984.1">
    <property type="nucleotide sequence ID" value="NZ_JNGI01000016.1"/>
</dbReference>
<evidence type="ECO:0000256" key="4">
    <source>
        <dbReference type="ARBA" id="ARBA00043995"/>
    </source>
</evidence>
<keyword evidence="1" id="KW-0328">Glycosyltransferase</keyword>
<reference evidence="10 11" key="1">
    <citation type="journal article" date="2015" name="Appl. Environ. Microbiol.">
        <title>The Enterobacterium Trabulsiella odontotermitis Presents Novel Adaptations Related to Its Association with Fungus-Growing Termites.</title>
        <authorList>
            <person name="Sapountzis P."/>
            <person name="Gruntjes T."/>
            <person name="Otani S."/>
            <person name="Estevez J."/>
            <person name="da Costa R.R."/>
            <person name="Plunkett G.3rd."/>
            <person name="Perna N.T."/>
            <person name="Poulsen M."/>
        </authorList>
    </citation>
    <scope>NUCLEOTIDE SEQUENCE [LARGE SCALE GENOMIC DNA]</scope>
    <source>
        <strain evidence="10 11">12</strain>
    </source>
</reference>
<dbReference type="Proteomes" id="UP000037393">
    <property type="component" value="Unassembled WGS sequence"/>
</dbReference>
<comment type="catalytic activity">
    <reaction evidence="6">
        <text>an L-alpha-D-Hep-(1-&gt;3)-4-O-phospho-L-alpha-D-Hep-(1-&gt;5)-[alpha-Kdo-(2-&gt;4)]-alpha-Kdo-(2-&gt;6)-lipid A + ADP-L-glycero-beta-D-manno-heptose = an L-alpha-D-Hep-(1-&gt;7)-L-alpha-D-Hep-(1-&gt;3)-4-O-phospho-L-alpha-D-Hep-(1-&gt;5)-[alpha-Kdo-(2-&gt;4)]-alpha-Kdo-(2-&gt;6)-lipid A + ADP + H(+)</text>
        <dbReference type="Rhea" id="RHEA:74095"/>
        <dbReference type="ChEBI" id="CHEBI:15378"/>
        <dbReference type="ChEBI" id="CHEBI:61506"/>
        <dbReference type="ChEBI" id="CHEBI:193070"/>
        <dbReference type="ChEBI" id="CHEBI:193071"/>
        <dbReference type="ChEBI" id="CHEBI:456216"/>
        <dbReference type="EC" id="2.4.99.25"/>
    </reaction>
</comment>
<accession>A0A0L0H1U1</accession>
<dbReference type="GO" id="GO:0009244">
    <property type="term" value="P:lipopolysaccharide core region biosynthetic process"/>
    <property type="evidence" value="ECO:0007669"/>
    <property type="project" value="TreeGrafter"/>
</dbReference>
<evidence type="ECO:0000256" key="1">
    <source>
        <dbReference type="ARBA" id="ARBA00022676"/>
    </source>
</evidence>
<evidence type="ECO:0000313" key="11">
    <source>
        <dbReference type="Proteomes" id="UP000037393"/>
    </source>
</evidence>
<evidence type="ECO:0000256" key="9">
    <source>
        <dbReference type="ARBA" id="ARBA00075031"/>
    </source>
</evidence>
<dbReference type="EMBL" id="JNGI01000016">
    <property type="protein sequence ID" value="KNC95142.1"/>
    <property type="molecule type" value="Genomic_DNA"/>
</dbReference>
<evidence type="ECO:0000256" key="6">
    <source>
        <dbReference type="ARBA" id="ARBA00051369"/>
    </source>
</evidence>
<proteinExistence type="inferred from homology"/>
<evidence type="ECO:0000256" key="8">
    <source>
        <dbReference type="ARBA" id="ARBA00074396"/>
    </source>
</evidence>